<keyword evidence="4 8" id="KW-0812">Transmembrane</keyword>
<evidence type="ECO:0000256" key="3">
    <source>
        <dbReference type="ARBA" id="ARBA00022475"/>
    </source>
</evidence>
<dbReference type="GeneID" id="89537504"/>
<gene>
    <name evidence="9" type="ORF">R54839_PPFHFPJH_00009</name>
</gene>
<feature type="transmembrane region" description="Helical" evidence="8">
    <location>
        <begin position="64"/>
        <end position="92"/>
    </location>
</feature>
<protein>
    <submittedName>
        <fullName evidence="9">Cell shape-determining protein MreD (MreD)</fullName>
    </submittedName>
</protein>
<feature type="transmembrane region" description="Helical" evidence="8">
    <location>
        <begin position="12"/>
        <end position="34"/>
    </location>
</feature>
<accession>A0ABN9YHG1</accession>
<dbReference type="Proteomes" id="UP001314261">
    <property type="component" value="Unassembled WGS sequence"/>
</dbReference>
<name>A0ABN9YHG1_9LACO</name>
<evidence type="ECO:0000313" key="9">
    <source>
        <dbReference type="EMBL" id="CAK1222742.1"/>
    </source>
</evidence>
<comment type="caution">
    <text evidence="9">The sequence shown here is derived from an EMBL/GenBank/DDBJ whole genome shotgun (WGS) entry which is preliminary data.</text>
</comment>
<keyword evidence="3" id="KW-1003">Cell membrane</keyword>
<evidence type="ECO:0000256" key="2">
    <source>
        <dbReference type="ARBA" id="ARBA00007776"/>
    </source>
</evidence>
<keyword evidence="10" id="KW-1185">Reference proteome</keyword>
<sequence>MAGWQFLRLQFIFPVVLLVLFLVDGNLAASLGLLMKEPIHAIPMLTFTWLFYAIQFGVIDRLPFYVYVVVFGVLFDIFYTGILGTYTLAFLLGTIVMEKLRPFFDERLMSGLLLLLIGQLVYLLVTLFAGIMIGADNLTLLPFFVYLVLPTILFNLILATIFYFPSWSLFQRLG</sequence>
<dbReference type="InterPro" id="IPR007227">
    <property type="entry name" value="Cell_shape_determining_MreD"/>
</dbReference>
<feature type="transmembrane region" description="Helical" evidence="8">
    <location>
        <begin position="41"/>
        <end position="58"/>
    </location>
</feature>
<evidence type="ECO:0000313" key="10">
    <source>
        <dbReference type="Proteomes" id="UP001314261"/>
    </source>
</evidence>
<feature type="transmembrane region" description="Helical" evidence="8">
    <location>
        <begin position="141"/>
        <end position="164"/>
    </location>
</feature>
<keyword evidence="7 8" id="KW-0472">Membrane</keyword>
<keyword evidence="6 8" id="KW-1133">Transmembrane helix</keyword>
<comment type="similarity">
    <text evidence="2">Belongs to the MreD family.</text>
</comment>
<evidence type="ECO:0000256" key="6">
    <source>
        <dbReference type="ARBA" id="ARBA00022989"/>
    </source>
</evidence>
<feature type="transmembrane region" description="Helical" evidence="8">
    <location>
        <begin position="112"/>
        <end position="135"/>
    </location>
</feature>
<dbReference type="Pfam" id="PF04093">
    <property type="entry name" value="MreD"/>
    <property type="match status" value="1"/>
</dbReference>
<organism evidence="9 10">
    <name type="scientific">Fructobacillus fructosus</name>
    <dbReference type="NCBI Taxonomy" id="1631"/>
    <lineage>
        <taxon>Bacteria</taxon>
        <taxon>Bacillati</taxon>
        <taxon>Bacillota</taxon>
        <taxon>Bacilli</taxon>
        <taxon>Lactobacillales</taxon>
        <taxon>Lactobacillaceae</taxon>
        <taxon>Fructobacillus</taxon>
    </lineage>
</organism>
<proteinExistence type="inferred from homology"/>
<evidence type="ECO:0000256" key="7">
    <source>
        <dbReference type="ARBA" id="ARBA00023136"/>
    </source>
</evidence>
<evidence type="ECO:0000256" key="5">
    <source>
        <dbReference type="ARBA" id="ARBA00022960"/>
    </source>
</evidence>
<dbReference type="EMBL" id="CAUZLR010000001">
    <property type="protein sequence ID" value="CAK1222742.1"/>
    <property type="molecule type" value="Genomic_DNA"/>
</dbReference>
<keyword evidence="5" id="KW-0133">Cell shape</keyword>
<dbReference type="RefSeq" id="WP_010691634.1">
    <property type="nucleotide sequence ID" value="NZ_CAUZLK010000001.1"/>
</dbReference>
<evidence type="ECO:0000256" key="4">
    <source>
        <dbReference type="ARBA" id="ARBA00022692"/>
    </source>
</evidence>
<comment type="subcellular location">
    <subcellularLocation>
        <location evidence="1">Cell membrane</location>
        <topology evidence="1">Multi-pass membrane protein</topology>
    </subcellularLocation>
</comment>
<reference evidence="9 10" key="1">
    <citation type="submission" date="2023-10" db="EMBL/GenBank/DDBJ databases">
        <authorList>
            <person name="Botero Cardona J."/>
        </authorList>
    </citation>
    <scope>NUCLEOTIDE SEQUENCE [LARGE SCALE GENOMIC DNA]</scope>
    <source>
        <strain evidence="9 10">R-54839</strain>
    </source>
</reference>
<evidence type="ECO:0000256" key="1">
    <source>
        <dbReference type="ARBA" id="ARBA00004651"/>
    </source>
</evidence>
<evidence type="ECO:0000256" key="8">
    <source>
        <dbReference type="SAM" id="Phobius"/>
    </source>
</evidence>